<evidence type="ECO:0000313" key="1">
    <source>
        <dbReference type="EMBL" id="GMI48861.1"/>
    </source>
</evidence>
<protein>
    <submittedName>
        <fullName evidence="1">Uncharacterized protein</fullName>
    </submittedName>
</protein>
<proteinExistence type="predicted"/>
<dbReference type="EMBL" id="BRYA01000439">
    <property type="protein sequence ID" value="GMI48861.1"/>
    <property type="molecule type" value="Genomic_DNA"/>
</dbReference>
<dbReference type="Proteomes" id="UP001165065">
    <property type="component" value="Unassembled WGS sequence"/>
</dbReference>
<sequence>MSLWKLATGTVKDRDRAFRIMLKSMRQTGGKAMKGTLKKAFKTWRGKTKERKEREREEMRAVECLGRIAGVGEVKRKREAWNLLKASWTHHKGKLQKYNLALTLLSSRSTRVLTMLKLSAFRKWFSLIRDGFSVTIAGLKENAKIYRRTVKDGKKVRAVKLIAILARGYVEGRIAEALMGWKLWVWESRRREMERGLKVGMIGRMLGSRKAYRAFQIWKEVVYDIQEGERTVERRIECARRLVRKKVGMAVRGAFQKLKHTSLVKAKVKAIRKDAARRLVKMMLAKEETKIGWYWNGWVRDIQMEKVKEWQDKNEEDIMRNAAQKIRGYFHIVFAKSLSFAFRTWLIFSQHTTSQTRTRILSVDMMKRTINKAQGRKVAKGFNTWKAFVNLGRRREGEIKSGVRMVVMCMRRMENRERNWAFQRWAEEKDRGRIGELARKVGDERMRRAIRSLALLVAGNEGRIRARGFRTMKEDWEAARRRANMIKGCYYRWRKSKLGLAFVGWKDKIVASNRDRKSRKMGARIASGVVTRMKSRMMSRGLNKWKECVVSGRAERERKAMARRVIRHLAANNARGGMEHAWRVWRMGVEGEREKEKERREAVGFVAKCGEKCKTFSIRRGFNAWYLYSKHLAFEELKDSGAVARMITVLARCIRSALVRSWVTWLSHIKVKAHEADRLRSHREIDTLHAQMDYYRKVQKGMAGAILRGVLVRMQKHNVGRAFGSWKANTGTKARGGFIFTKVFKAWCIRHVRSSFGAWKFWSLQKGDENTRRRKAIVGILKSNRMKLLHMAWRVLRVMINQQHHLKVKRKLRRDHFVKILFKFAEGKSFRSLWAAWRKWEYEVEAIKRKERSLEVLAKRVATYAESESWRLVGKGWRTWVERVKLERREEDRRVTMTRVLARASKKDTWKAFLRWERAASKLAEAARRKKFKLGGGANLLKQYIVRLKERELARGFTTWKNWVGRRERGTRELRGYLKRGVDMKIGRGWNKWRNVVEDFRDKERREARRVVVVRRIWGWWGKRVIARGWKTWSDKVAEVRKREEEMERGLKVVGRVVKSWNNKVGREAFRKWREVTDWERGVEEAGVKVVRLIRGARRGKLRFGWGKWRELISEFQVAYKVGSLRLRNRSVAVGVMGRVARGLIGRRVGGAFVFWRFVVDTERARLEDRKKACELVVRRMGRIGREKRRRALDKWKGFTAKQKKFGRIALRYLGEKSMKVGLERWKRWVAGERRKEDRGRRGVLGLKAAMGRYAKGKLFGSFYQWRWRVRILVEEEAVGKLKREVEGGGREVREVKFRAGTERFRCLVREWVRKEKVWGFRVWKRAWEVQVQRERQLRRCGGKIRSREIGRGWRKWMIEVEKAKAEEERRRRKVEVMLKCVKSCWAEEIGRGWRKWKEVWTRERVKEREREAGMRVMGVWARRKTRAKVWKAFRRWNLITTREILVFCRGIAKDPVGAIKGKVKEAGRKYEAKMRLETGRRILGRWIKVMVKGGFVRWREVMEREVREEEKERTRMRGLAMIAKAIGRAGRRGNGGRLRWAFVWWRLEGGRLGRLEDKRRMGRRVLRRVAGRALKGEMGRGWRTWRTVVRERKADEEREKWEYERKRVTLKGLMVGCMRGGKRKGFEVWKVTVEASKVKERREEAREERKRLGGLGVGRILGKWRGGALGGGWRKWRGLVEDERRREVERGRMIRWVAGRWGRREVGKAWGRWKENCWRERRGQWGKERKERCLRVVVRGMIKPELRRAWGKWGWVVRKGRAVVGMRRAVARLEMKDLGRAVGKWRSAVGELALEEQRLKARRLAGFRMGVVGGKLLTRLGFRRMRDRYKTMKSADILRKIMGRMDRGALWKGWHTWMVFDERVRREDGEKAVEKLGREGGAARLWLWARNKRVLRVGRAWRTWRHAVHLLRQRDIKRRGEMKCVVSRLVGGQKYIAFNLWKKNTLFDEGLNKVIDERDGWRRKLGVGAMEAVARRWAGRRVAEGWRTWRDKVGRDGRRYRGLEKMVEWGRRGERKAVGGRFGAWRGFMERERRREEREAIRKLAVRGIALKVCGGGKRWAWNKMMMEVAEGRRERERNGRKKSLLERWGRAVTVREMRKAWGMWLLWSGGREKVGGCLREGLRRGKREMAACRMWGVMGGKVGRDVGRGWRKWVVWCRREKEREERKRAEKKIRRLAVKGVALKVVGGGRRWAWNRLKLNLEIERRRERMEGERRGALWRWVKGAERRGVIGAWGKWRRSVWAEKVEENEEREREEGRKERRRRAGMKVAGVWRRGELRLTMKGWNKWRSETIRMERREVNERMRTRAVWGVALRVAGEWKRWGWLRLKGEVEMERYRRERRGMQVGWLRRWGARVGRIGLKGAWGRWREVVRWDNAGKETKERAAVMIRRWGSGWRKKVMGKWWRRWVINVEVAVEVEKEIVRMEEERVRLEVERELGDFMDKREGEGKEEEEKERLKLARFKVGLIHIGGIVGKWESRALAKGWRKLVEVLGEWRAEKKIDVEYEYIKDIMRSYNRLQANVEGGLGDLDLSGEGFRRGR</sequence>
<name>A0A9W7GQ55_9STRA</name>
<comment type="caution">
    <text evidence="1">The sequence shown here is derived from an EMBL/GenBank/DDBJ whole genome shotgun (WGS) entry which is preliminary data.</text>
</comment>
<dbReference type="OrthoDB" id="204070at2759"/>
<gene>
    <name evidence="1" type="ORF">TrCOL_g6003</name>
</gene>
<organism evidence="1 2">
    <name type="scientific">Triparma columacea</name>
    <dbReference type="NCBI Taxonomy" id="722753"/>
    <lineage>
        <taxon>Eukaryota</taxon>
        <taxon>Sar</taxon>
        <taxon>Stramenopiles</taxon>
        <taxon>Ochrophyta</taxon>
        <taxon>Bolidophyceae</taxon>
        <taxon>Parmales</taxon>
        <taxon>Triparmaceae</taxon>
        <taxon>Triparma</taxon>
    </lineage>
</organism>
<reference evidence="2" key="1">
    <citation type="journal article" date="2023" name="Commun. Biol.">
        <title>Genome analysis of Parmales, the sister group of diatoms, reveals the evolutionary specialization of diatoms from phago-mixotrophs to photoautotrophs.</title>
        <authorList>
            <person name="Ban H."/>
            <person name="Sato S."/>
            <person name="Yoshikawa S."/>
            <person name="Yamada K."/>
            <person name="Nakamura Y."/>
            <person name="Ichinomiya M."/>
            <person name="Sato N."/>
            <person name="Blanc-Mathieu R."/>
            <person name="Endo H."/>
            <person name="Kuwata A."/>
            <person name="Ogata H."/>
        </authorList>
    </citation>
    <scope>NUCLEOTIDE SEQUENCE [LARGE SCALE GENOMIC DNA]</scope>
</reference>
<evidence type="ECO:0000313" key="2">
    <source>
        <dbReference type="Proteomes" id="UP001165065"/>
    </source>
</evidence>
<accession>A0A9W7GQ55</accession>
<keyword evidence="2" id="KW-1185">Reference proteome</keyword>